<sequence length="319" mass="34252">MKRLPVLRDRAGYNRGYLQYLSFDVPLFFRILFGPRRRLIVTDPPPTSGFFVRIACFLRRTPYVYYAADVWSDATASIGAPRAVVAVVRAMERFACTGARGVLSVNAGVTERIREIAPQATVHTTGNGIDTAVFKSNGETRGDGRFVIYTGTASEWQGADVFVRAIALLHPEQPDLRLVFLGRGSAWEKLQELANELDAPVDFIDTVPPDEAAGWLRGAVASVVSIHPGAEYNFAFPTKLFASWATGTPTVYAGPGPAQQTIAAHPLLGAACDYDPVAVAAALREVVGRADASDQIAGWAEENVSLAGVARRSVGAAVS</sequence>
<dbReference type="PANTHER" id="PTHR12526:SF630">
    <property type="entry name" value="GLYCOSYLTRANSFERASE"/>
    <property type="match status" value="1"/>
</dbReference>
<keyword evidence="1" id="KW-0808">Transferase</keyword>
<dbReference type="GO" id="GO:0016740">
    <property type="term" value="F:transferase activity"/>
    <property type="evidence" value="ECO:0007669"/>
    <property type="project" value="UniProtKB-KW"/>
</dbReference>
<dbReference type="EMBL" id="CP049934">
    <property type="protein sequence ID" value="QIM15866.1"/>
    <property type="molecule type" value="Genomic_DNA"/>
</dbReference>
<reference evidence="1 2" key="1">
    <citation type="submission" date="2020-03" db="EMBL/GenBank/DDBJ databases">
        <title>Leucobacter sp. nov., isolated from beetles.</title>
        <authorList>
            <person name="Hyun D.-W."/>
            <person name="Bae J.-W."/>
        </authorList>
    </citation>
    <scope>NUCLEOTIDE SEQUENCE [LARGE SCALE GENOMIC DNA]</scope>
    <source>
        <strain evidence="1 2">HDW9B</strain>
    </source>
</reference>
<proteinExistence type="predicted"/>
<dbReference type="SUPFAM" id="SSF53756">
    <property type="entry name" value="UDP-Glycosyltransferase/glycogen phosphorylase"/>
    <property type="match status" value="1"/>
</dbReference>
<name>A0A6G8FH90_9MICO</name>
<dbReference type="KEGG" id="lins:G7067_04660"/>
<organism evidence="1 2">
    <name type="scientific">Leucobacter insecticola</name>
    <dbReference type="NCBI Taxonomy" id="2714934"/>
    <lineage>
        <taxon>Bacteria</taxon>
        <taxon>Bacillati</taxon>
        <taxon>Actinomycetota</taxon>
        <taxon>Actinomycetes</taxon>
        <taxon>Micrococcales</taxon>
        <taxon>Microbacteriaceae</taxon>
        <taxon>Leucobacter</taxon>
    </lineage>
</organism>
<keyword evidence="2" id="KW-1185">Reference proteome</keyword>
<evidence type="ECO:0000313" key="1">
    <source>
        <dbReference type="EMBL" id="QIM15866.1"/>
    </source>
</evidence>
<evidence type="ECO:0000313" key="2">
    <source>
        <dbReference type="Proteomes" id="UP000501387"/>
    </source>
</evidence>
<dbReference type="PANTHER" id="PTHR12526">
    <property type="entry name" value="GLYCOSYLTRANSFERASE"/>
    <property type="match status" value="1"/>
</dbReference>
<dbReference type="Gene3D" id="3.40.50.2000">
    <property type="entry name" value="Glycogen Phosphorylase B"/>
    <property type="match status" value="1"/>
</dbReference>
<dbReference type="AlphaFoldDB" id="A0A6G8FH90"/>
<dbReference type="Pfam" id="PF13692">
    <property type="entry name" value="Glyco_trans_1_4"/>
    <property type="match status" value="1"/>
</dbReference>
<protein>
    <submittedName>
        <fullName evidence="1">Glycosyltransferase family 4 protein</fullName>
    </submittedName>
</protein>
<gene>
    <name evidence="1" type="ORF">G7067_04660</name>
</gene>
<dbReference type="Proteomes" id="UP000501387">
    <property type="component" value="Chromosome"/>
</dbReference>
<accession>A0A6G8FH90</accession>
<dbReference type="RefSeq" id="WP_166322331.1">
    <property type="nucleotide sequence ID" value="NZ_CP049934.1"/>
</dbReference>